<proteinExistence type="predicted"/>
<reference evidence="3" key="1">
    <citation type="submission" date="2025-08" db="UniProtKB">
        <authorList>
            <consortium name="RefSeq"/>
        </authorList>
    </citation>
    <scope>IDENTIFICATION</scope>
</reference>
<gene>
    <name evidence="3" type="primary">Znf664</name>
</gene>
<dbReference type="RefSeq" id="XP_012927301.1">
    <property type="nucleotide sequence ID" value="XM_013071847.2"/>
</dbReference>
<feature type="compositionally biased region" description="Basic and acidic residues" evidence="1">
    <location>
        <begin position="84"/>
        <end position="100"/>
    </location>
</feature>
<evidence type="ECO:0000313" key="3">
    <source>
        <dbReference type="RefSeq" id="XP_012927301.1"/>
    </source>
</evidence>
<name>A0AAX6QV00_HETGA</name>
<sequence>MGAGERGKEKENNPSLRAGLEPRRPSGIAGTKRIRRGGGRRASCPGDECRSARPAHRAAAAGRFHCLTTRAGRSQTCRPRRQPSGREQRELVPLDQREDW</sequence>
<keyword evidence="2" id="KW-1185">Reference proteome</keyword>
<protein>
    <submittedName>
        <fullName evidence="3">Zinc finger protein 664 isoform X4</fullName>
    </submittedName>
</protein>
<feature type="region of interest" description="Disordered" evidence="1">
    <location>
        <begin position="1"/>
        <end position="52"/>
    </location>
</feature>
<dbReference type="CTD" id="144348"/>
<feature type="region of interest" description="Disordered" evidence="1">
    <location>
        <begin position="71"/>
        <end position="100"/>
    </location>
</feature>
<evidence type="ECO:0000313" key="2">
    <source>
        <dbReference type="Proteomes" id="UP000694906"/>
    </source>
</evidence>
<evidence type="ECO:0000256" key="1">
    <source>
        <dbReference type="SAM" id="MobiDB-lite"/>
    </source>
</evidence>
<accession>A0AAX6QV00</accession>
<feature type="compositionally biased region" description="Basic and acidic residues" evidence="1">
    <location>
        <begin position="1"/>
        <end position="12"/>
    </location>
</feature>
<dbReference type="GeneID" id="101702045"/>
<dbReference type="Proteomes" id="UP000694906">
    <property type="component" value="Unplaced"/>
</dbReference>
<organism evidence="2 3">
    <name type="scientific">Heterocephalus glaber</name>
    <name type="common">Naked mole rat</name>
    <dbReference type="NCBI Taxonomy" id="10181"/>
    <lineage>
        <taxon>Eukaryota</taxon>
        <taxon>Metazoa</taxon>
        <taxon>Chordata</taxon>
        <taxon>Craniata</taxon>
        <taxon>Vertebrata</taxon>
        <taxon>Euteleostomi</taxon>
        <taxon>Mammalia</taxon>
        <taxon>Eutheria</taxon>
        <taxon>Euarchontoglires</taxon>
        <taxon>Glires</taxon>
        <taxon>Rodentia</taxon>
        <taxon>Hystricomorpha</taxon>
        <taxon>Bathyergidae</taxon>
        <taxon>Heterocephalus</taxon>
    </lineage>
</organism>
<dbReference type="AlphaFoldDB" id="A0AAX6QV00"/>